<feature type="non-terminal residue" evidence="1">
    <location>
        <position position="1"/>
    </location>
</feature>
<protein>
    <submittedName>
        <fullName evidence="1">Uncharacterized protein</fullName>
    </submittedName>
</protein>
<reference evidence="1 2" key="1">
    <citation type="submission" date="2014-04" db="EMBL/GenBank/DDBJ databases">
        <authorList>
            <consortium name="DOE Joint Genome Institute"/>
            <person name="Kuo A."/>
            <person name="Kohler A."/>
            <person name="Costa M.D."/>
            <person name="Nagy L.G."/>
            <person name="Floudas D."/>
            <person name="Copeland A."/>
            <person name="Barry K.W."/>
            <person name="Cichocki N."/>
            <person name="Veneault-Fourrey C."/>
            <person name="LaButti K."/>
            <person name="Lindquist E.A."/>
            <person name="Lipzen A."/>
            <person name="Lundell T."/>
            <person name="Morin E."/>
            <person name="Murat C."/>
            <person name="Sun H."/>
            <person name="Tunlid A."/>
            <person name="Henrissat B."/>
            <person name="Grigoriev I.V."/>
            <person name="Hibbett D.S."/>
            <person name="Martin F."/>
            <person name="Nordberg H.P."/>
            <person name="Cantor M.N."/>
            <person name="Hua S.X."/>
        </authorList>
    </citation>
    <scope>NUCLEOTIDE SEQUENCE [LARGE SCALE GENOMIC DNA]</scope>
    <source>
        <strain evidence="1 2">441</strain>
    </source>
</reference>
<keyword evidence="2" id="KW-1185">Reference proteome</keyword>
<reference evidence="2" key="2">
    <citation type="submission" date="2015-01" db="EMBL/GenBank/DDBJ databases">
        <title>Evolutionary Origins and Diversification of the Mycorrhizal Mutualists.</title>
        <authorList>
            <consortium name="DOE Joint Genome Institute"/>
            <consortium name="Mycorrhizal Genomics Consortium"/>
            <person name="Kohler A."/>
            <person name="Kuo A."/>
            <person name="Nagy L.G."/>
            <person name="Floudas D."/>
            <person name="Copeland A."/>
            <person name="Barry K.W."/>
            <person name="Cichocki N."/>
            <person name="Veneault-Fourrey C."/>
            <person name="LaButti K."/>
            <person name="Lindquist E.A."/>
            <person name="Lipzen A."/>
            <person name="Lundell T."/>
            <person name="Morin E."/>
            <person name="Murat C."/>
            <person name="Riley R."/>
            <person name="Ohm R."/>
            <person name="Sun H."/>
            <person name="Tunlid A."/>
            <person name="Henrissat B."/>
            <person name="Grigoriev I.V."/>
            <person name="Hibbett D.S."/>
            <person name="Martin F."/>
        </authorList>
    </citation>
    <scope>NUCLEOTIDE SEQUENCE [LARGE SCALE GENOMIC DNA]</scope>
    <source>
        <strain evidence="2">441</strain>
    </source>
</reference>
<name>A0A0C9ZWS5_9AGAM</name>
<evidence type="ECO:0000313" key="2">
    <source>
        <dbReference type="Proteomes" id="UP000054018"/>
    </source>
</evidence>
<evidence type="ECO:0000313" key="1">
    <source>
        <dbReference type="EMBL" id="KIK30474.1"/>
    </source>
</evidence>
<proteinExistence type="predicted"/>
<dbReference type="HOGENOM" id="CLU_176476_0_0_1"/>
<organism evidence="1 2">
    <name type="scientific">Pisolithus microcarpus 441</name>
    <dbReference type="NCBI Taxonomy" id="765257"/>
    <lineage>
        <taxon>Eukaryota</taxon>
        <taxon>Fungi</taxon>
        <taxon>Dikarya</taxon>
        <taxon>Basidiomycota</taxon>
        <taxon>Agaricomycotina</taxon>
        <taxon>Agaricomycetes</taxon>
        <taxon>Agaricomycetidae</taxon>
        <taxon>Boletales</taxon>
        <taxon>Sclerodermatineae</taxon>
        <taxon>Pisolithaceae</taxon>
        <taxon>Pisolithus</taxon>
    </lineage>
</organism>
<gene>
    <name evidence="1" type="ORF">PISMIDRAFT_75753</name>
</gene>
<dbReference type="Proteomes" id="UP000054018">
    <property type="component" value="Unassembled WGS sequence"/>
</dbReference>
<feature type="non-terminal residue" evidence="1">
    <location>
        <position position="62"/>
    </location>
</feature>
<dbReference type="OrthoDB" id="3224367at2759"/>
<dbReference type="AlphaFoldDB" id="A0A0C9ZWS5"/>
<dbReference type="EMBL" id="KN833686">
    <property type="protein sequence ID" value="KIK30474.1"/>
    <property type="molecule type" value="Genomic_DNA"/>
</dbReference>
<sequence length="62" mass="6619">PQFKALLIHGAYPQSVPIHVSLSITQCERAVLISSSRQSLLRDLGGCDDDWLCSSSGSGMVS</sequence>
<dbReference type="STRING" id="765257.A0A0C9ZWS5"/>
<accession>A0A0C9ZWS5</accession>